<protein>
    <submittedName>
        <fullName evidence="3">Uncharacterized protein</fullName>
    </submittedName>
</protein>
<dbReference type="AlphaFoldDB" id="F8PTN5"/>
<keyword evidence="1" id="KW-0175">Coiled coil</keyword>
<accession>F8PTN5</accession>
<dbReference type="STRING" id="936435.F8PTN5"/>
<evidence type="ECO:0000313" key="4">
    <source>
        <dbReference type="Proteomes" id="UP000008063"/>
    </source>
</evidence>
<evidence type="ECO:0000313" key="3">
    <source>
        <dbReference type="EMBL" id="EGO01030.1"/>
    </source>
</evidence>
<dbReference type="HOGENOM" id="CLU_1714401_0_0_1"/>
<dbReference type="Proteomes" id="UP000008063">
    <property type="component" value="Unassembled WGS sequence"/>
</dbReference>
<name>F8PTN5_SERL3</name>
<feature type="region of interest" description="Disordered" evidence="2">
    <location>
        <begin position="1"/>
        <end position="26"/>
    </location>
</feature>
<keyword evidence="4" id="KW-1185">Reference proteome</keyword>
<organism evidence="4">
    <name type="scientific">Serpula lacrymans var. lacrymans (strain S7.3)</name>
    <name type="common">Dry rot fungus</name>
    <dbReference type="NCBI Taxonomy" id="936435"/>
    <lineage>
        <taxon>Eukaryota</taxon>
        <taxon>Fungi</taxon>
        <taxon>Dikarya</taxon>
        <taxon>Basidiomycota</taxon>
        <taxon>Agaricomycotina</taxon>
        <taxon>Agaricomycetes</taxon>
        <taxon>Agaricomycetidae</taxon>
        <taxon>Boletales</taxon>
        <taxon>Coniophorineae</taxon>
        <taxon>Serpulaceae</taxon>
        <taxon>Serpula</taxon>
    </lineage>
</organism>
<dbReference type="OrthoDB" id="2150628at2759"/>
<evidence type="ECO:0000256" key="2">
    <source>
        <dbReference type="SAM" id="MobiDB-lite"/>
    </source>
</evidence>
<gene>
    <name evidence="3" type="ORF">SERLA73DRAFT_50217</name>
</gene>
<proteinExistence type="predicted"/>
<evidence type="ECO:0000256" key="1">
    <source>
        <dbReference type="SAM" id="Coils"/>
    </source>
</evidence>
<dbReference type="EMBL" id="GL945478">
    <property type="protein sequence ID" value="EGO01030.1"/>
    <property type="molecule type" value="Genomic_DNA"/>
</dbReference>
<sequence length="153" mass="17386">MSSRTVQHKSSNLQRSSGPNPRPRQTSTIHWLFRSNLPNRRSSVYSTDLGRRNFFGMGEIFSVLTNPSDTVRSLTESKRLLEEARREIKENKERSQLRTKHTFSRLPGFIARQAEIRAIERTLEGEPSFTVLFGASSVGKVSTSIDSFRGISI</sequence>
<dbReference type="InParanoid" id="F8PTN5"/>
<reference evidence="4" key="1">
    <citation type="journal article" date="2011" name="Science">
        <title>The plant cell wall-decomposing machinery underlies the functional diversity of forest fungi.</title>
        <authorList>
            <person name="Eastwood D.C."/>
            <person name="Floudas D."/>
            <person name="Binder M."/>
            <person name="Majcherczyk A."/>
            <person name="Schneider P."/>
            <person name="Aerts A."/>
            <person name="Asiegbu F.O."/>
            <person name="Baker S.E."/>
            <person name="Barry K."/>
            <person name="Bendiksby M."/>
            <person name="Blumentritt M."/>
            <person name="Coutinho P.M."/>
            <person name="Cullen D."/>
            <person name="de Vries R.P."/>
            <person name="Gathman A."/>
            <person name="Goodell B."/>
            <person name="Henrissat B."/>
            <person name="Ihrmark K."/>
            <person name="Kauserud H."/>
            <person name="Kohler A."/>
            <person name="LaButti K."/>
            <person name="Lapidus A."/>
            <person name="Lavin J.L."/>
            <person name="Lee Y.-H."/>
            <person name="Lindquist E."/>
            <person name="Lilly W."/>
            <person name="Lucas S."/>
            <person name="Morin E."/>
            <person name="Murat C."/>
            <person name="Oguiza J.A."/>
            <person name="Park J."/>
            <person name="Pisabarro A.G."/>
            <person name="Riley R."/>
            <person name="Rosling A."/>
            <person name="Salamov A."/>
            <person name="Schmidt O."/>
            <person name="Schmutz J."/>
            <person name="Skrede I."/>
            <person name="Stenlid J."/>
            <person name="Wiebenga A."/>
            <person name="Xie X."/>
            <person name="Kuees U."/>
            <person name="Hibbett D.S."/>
            <person name="Hoffmeister D."/>
            <person name="Hoegberg N."/>
            <person name="Martin F."/>
            <person name="Grigoriev I.V."/>
            <person name="Watkinson S.C."/>
        </authorList>
    </citation>
    <scope>NUCLEOTIDE SEQUENCE [LARGE SCALE GENOMIC DNA]</scope>
    <source>
        <strain evidence="4">strain S7.3</strain>
    </source>
</reference>
<feature type="coiled-coil region" evidence="1">
    <location>
        <begin position="71"/>
        <end position="98"/>
    </location>
</feature>